<evidence type="ECO:0000256" key="9">
    <source>
        <dbReference type="ARBA" id="ARBA00049940"/>
    </source>
</evidence>
<dbReference type="Pfam" id="PF02537">
    <property type="entry name" value="CRCB"/>
    <property type="match status" value="1"/>
</dbReference>
<keyword evidence="10" id="KW-0813">Transport</keyword>
<proteinExistence type="inferred from homology"/>
<dbReference type="AlphaFoldDB" id="E5XKP2"/>
<comment type="activity regulation">
    <text evidence="10">Na(+) is not transported, but it plays an essential structural role and its presence is essential for fluoride channel function.</text>
</comment>
<evidence type="ECO:0000256" key="10">
    <source>
        <dbReference type="HAMAP-Rule" id="MF_00454"/>
    </source>
</evidence>
<keyword evidence="3 10" id="KW-0812">Transmembrane</keyword>
<feature type="binding site" evidence="10">
    <location>
        <position position="69"/>
    </location>
    <ligand>
        <name>Na(+)</name>
        <dbReference type="ChEBI" id="CHEBI:29101"/>
        <note>structural</note>
    </ligand>
</feature>
<dbReference type="RefSeq" id="WP_007466708.1">
    <property type="nucleotide sequence ID" value="NZ_KI391954.1"/>
</dbReference>
<organism evidence="11 12">
    <name type="scientific">Segniliparus rugosus (strain ATCC BAA-974 / DSM 45345 / CCUG 50838 / CIP 108380 / JCM 13579 / CDC 945)</name>
    <dbReference type="NCBI Taxonomy" id="679197"/>
    <lineage>
        <taxon>Bacteria</taxon>
        <taxon>Bacillati</taxon>
        <taxon>Actinomycetota</taxon>
        <taxon>Actinomycetes</taxon>
        <taxon>Mycobacteriales</taxon>
        <taxon>Segniliparaceae</taxon>
        <taxon>Segniliparus</taxon>
    </lineage>
</organism>
<keyword evidence="10" id="KW-0915">Sodium</keyword>
<evidence type="ECO:0000256" key="8">
    <source>
        <dbReference type="ARBA" id="ARBA00035585"/>
    </source>
</evidence>
<dbReference type="EMBL" id="ACZI02000003">
    <property type="protein sequence ID" value="EFV15089.1"/>
    <property type="molecule type" value="Genomic_DNA"/>
</dbReference>
<dbReference type="GO" id="GO:0062054">
    <property type="term" value="F:fluoride channel activity"/>
    <property type="evidence" value="ECO:0007669"/>
    <property type="project" value="UniProtKB-UniRule"/>
</dbReference>
<dbReference type="eggNOG" id="COG0239">
    <property type="taxonomic scope" value="Bacteria"/>
</dbReference>
<keyword evidence="10" id="KW-0406">Ion transport</keyword>
<dbReference type="GO" id="GO:0046872">
    <property type="term" value="F:metal ion binding"/>
    <property type="evidence" value="ECO:0007669"/>
    <property type="project" value="UniProtKB-KW"/>
</dbReference>
<evidence type="ECO:0000256" key="2">
    <source>
        <dbReference type="ARBA" id="ARBA00022475"/>
    </source>
</evidence>
<comment type="function">
    <text evidence="9 10">Fluoride-specific ion channel. Important for reducing fluoride concentration in the cell, thus reducing its toxicity.</text>
</comment>
<dbReference type="HOGENOM" id="CLU_114342_2_1_11"/>
<comment type="subcellular location">
    <subcellularLocation>
        <location evidence="1 10">Cell membrane</location>
        <topology evidence="1 10">Multi-pass membrane protein</topology>
    </subcellularLocation>
</comment>
<dbReference type="GO" id="GO:0005886">
    <property type="term" value="C:plasma membrane"/>
    <property type="evidence" value="ECO:0007669"/>
    <property type="project" value="UniProtKB-SubCell"/>
</dbReference>
<keyword evidence="5 10" id="KW-0472">Membrane</keyword>
<dbReference type="PANTHER" id="PTHR28259:SF1">
    <property type="entry name" value="FLUORIDE EXPORT PROTEIN 1-RELATED"/>
    <property type="match status" value="1"/>
</dbReference>
<keyword evidence="12" id="KW-1185">Reference proteome</keyword>
<evidence type="ECO:0000256" key="3">
    <source>
        <dbReference type="ARBA" id="ARBA00022692"/>
    </source>
</evidence>
<gene>
    <name evidence="10" type="primary">fluC</name>
    <name evidence="10" type="synonym">crcB</name>
    <name evidence="11" type="ORF">HMPREF9336_00061</name>
</gene>
<feature type="transmembrane region" description="Helical" evidence="10">
    <location>
        <begin position="32"/>
        <end position="51"/>
    </location>
</feature>
<dbReference type="OrthoDB" id="5148600at2"/>
<feature type="binding site" evidence="10">
    <location>
        <position position="72"/>
    </location>
    <ligand>
        <name>Na(+)</name>
        <dbReference type="ChEBI" id="CHEBI:29101"/>
        <note>structural</note>
    </ligand>
</feature>
<evidence type="ECO:0000313" key="12">
    <source>
        <dbReference type="Proteomes" id="UP000004816"/>
    </source>
</evidence>
<evidence type="ECO:0000256" key="5">
    <source>
        <dbReference type="ARBA" id="ARBA00023136"/>
    </source>
</evidence>
<protein>
    <recommendedName>
        <fullName evidence="10">Fluoride-specific ion channel FluC</fullName>
    </recommendedName>
</protein>
<name>E5XKP2_SEGRC</name>
<reference evidence="11 12" key="1">
    <citation type="journal article" date="2011" name="Stand. Genomic Sci.">
        <title>High quality draft genome sequence of Segniliparus rugosus CDC 945(T)= (ATCC BAA-974(T)).</title>
        <authorList>
            <person name="Earl A.M."/>
            <person name="Desjardins C.A."/>
            <person name="Fitzgerald M.G."/>
            <person name="Arachchi H.M."/>
            <person name="Zeng Q."/>
            <person name="Mehta T."/>
            <person name="Griggs A."/>
            <person name="Birren B.W."/>
            <person name="Toney N.C."/>
            <person name="Carr J."/>
            <person name="Posey J."/>
            <person name="Butler W.R."/>
        </authorList>
    </citation>
    <scope>NUCLEOTIDE SEQUENCE [LARGE SCALE GENOMIC DNA]</scope>
    <source>
        <strain evidence="12">ATCC BAA-974 / DSM 45345 / CCUG 50838 / CIP 108380 / JCM 13579 / CDC 945</strain>
    </source>
</reference>
<comment type="catalytic activity">
    <reaction evidence="8">
        <text>fluoride(in) = fluoride(out)</text>
        <dbReference type="Rhea" id="RHEA:76159"/>
        <dbReference type="ChEBI" id="CHEBI:17051"/>
    </reaction>
    <physiologicalReaction direction="left-to-right" evidence="8">
        <dbReference type="Rhea" id="RHEA:76160"/>
    </physiologicalReaction>
</comment>
<evidence type="ECO:0000313" key="11">
    <source>
        <dbReference type="EMBL" id="EFV15089.1"/>
    </source>
</evidence>
<dbReference type="PANTHER" id="PTHR28259">
    <property type="entry name" value="FLUORIDE EXPORT PROTEIN 1-RELATED"/>
    <property type="match status" value="1"/>
</dbReference>
<accession>E5XKP2</accession>
<evidence type="ECO:0000256" key="1">
    <source>
        <dbReference type="ARBA" id="ARBA00004651"/>
    </source>
</evidence>
<dbReference type="GO" id="GO:0140114">
    <property type="term" value="P:cellular detoxification of fluoride"/>
    <property type="evidence" value="ECO:0007669"/>
    <property type="project" value="UniProtKB-UniRule"/>
</dbReference>
<keyword evidence="10" id="KW-0479">Metal-binding</keyword>
<keyword evidence="4 10" id="KW-1133">Transmembrane helix</keyword>
<dbReference type="STRING" id="679197.HMPREF9336_00061"/>
<dbReference type="InterPro" id="IPR003691">
    <property type="entry name" value="FluC"/>
</dbReference>
<keyword evidence="6 10" id="KW-0407">Ion channel</keyword>
<comment type="similarity">
    <text evidence="7 10">Belongs to the fluoride channel Fluc/FEX (TC 1.A.43) family.</text>
</comment>
<comment type="caution">
    <text evidence="11">The sequence shown here is derived from an EMBL/GenBank/DDBJ whole genome shotgun (WGS) entry which is preliminary data.</text>
</comment>
<evidence type="ECO:0000256" key="6">
    <source>
        <dbReference type="ARBA" id="ARBA00023303"/>
    </source>
</evidence>
<dbReference type="HAMAP" id="MF_00454">
    <property type="entry name" value="FluC"/>
    <property type="match status" value="1"/>
</dbReference>
<dbReference type="Proteomes" id="UP000004816">
    <property type="component" value="Unassembled WGS sequence"/>
</dbReference>
<keyword evidence="2 10" id="KW-1003">Cell membrane</keyword>
<feature type="transmembrane region" description="Helical" evidence="10">
    <location>
        <begin position="58"/>
        <end position="77"/>
    </location>
</feature>
<evidence type="ECO:0000256" key="7">
    <source>
        <dbReference type="ARBA" id="ARBA00035120"/>
    </source>
</evidence>
<sequence length="120" mass="12267">MTLAEVFVGGVLGALVRYLVDRSCRSKWPTGVPWGIVACNLGGAFLLGVLAGATTAQAVGATFGIGFCGSLTTYSTFSYDTARLWEQGKPRAALGNLLLNVALGLPIAATGIAVGSLLFS</sequence>
<evidence type="ECO:0000256" key="4">
    <source>
        <dbReference type="ARBA" id="ARBA00022989"/>
    </source>
</evidence>
<feature type="transmembrane region" description="Helical" evidence="10">
    <location>
        <begin position="97"/>
        <end position="119"/>
    </location>
</feature>